<gene>
    <name evidence="4" type="ORF">BW34_00278</name>
</gene>
<dbReference type="Gene3D" id="1.10.287.1490">
    <property type="match status" value="1"/>
</dbReference>
<evidence type="ECO:0000256" key="1">
    <source>
        <dbReference type="SAM" id="Coils"/>
    </source>
</evidence>
<evidence type="ECO:0000259" key="3">
    <source>
        <dbReference type="Pfam" id="PF24481"/>
    </source>
</evidence>
<accession>A0A031FYL3</accession>
<dbReference type="OrthoDB" id="9784388at2"/>
<dbReference type="InterPro" id="IPR003743">
    <property type="entry name" value="Zf-RING_7"/>
</dbReference>
<name>A0A031FYL3_9MICO</name>
<organism evidence="4 5">
    <name type="scientific">Microbacterium oleivorans</name>
    <dbReference type="NCBI Taxonomy" id="273677"/>
    <lineage>
        <taxon>Bacteria</taxon>
        <taxon>Bacillati</taxon>
        <taxon>Actinomycetota</taxon>
        <taxon>Actinomycetes</taxon>
        <taxon>Micrococcales</taxon>
        <taxon>Microbacteriaceae</taxon>
        <taxon>Microbacterium</taxon>
    </lineage>
</organism>
<proteinExistence type="predicted"/>
<dbReference type="RefSeq" id="WP_036308829.1">
    <property type="nucleotide sequence ID" value="NZ_JFYO01000001.1"/>
</dbReference>
<dbReference type="InterPro" id="IPR052376">
    <property type="entry name" value="Oxidative_Scav/Glycosyltrans"/>
</dbReference>
<dbReference type="PANTHER" id="PTHR39082:SF1">
    <property type="entry name" value="SCAVENGER RECEPTOR CLASS A MEMBER 3"/>
    <property type="match status" value="1"/>
</dbReference>
<evidence type="ECO:0000313" key="5">
    <source>
        <dbReference type="Proteomes" id="UP000024001"/>
    </source>
</evidence>
<dbReference type="PANTHER" id="PTHR39082">
    <property type="entry name" value="PHOSPHOLIPASE C-BETA-2-RELATED"/>
    <property type="match status" value="1"/>
</dbReference>
<keyword evidence="5" id="KW-1185">Reference proteome</keyword>
<dbReference type="Pfam" id="PF02591">
    <property type="entry name" value="Zn_ribbon_9"/>
    <property type="match status" value="1"/>
</dbReference>
<feature type="domain" description="C4-type zinc ribbon" evidence="2">
    <location>
        <begin position="201"/>
        <end position="235"/>
    </location>
</feature>
<keyword evidence="1" id="KW-0175">Coiled coil</keyword>
<evidence type="ECO:0000313" key="4">
    <source>
        <dbReference type="EMBL" id="EZP29658.1"/>
    </source>
</evidence>
<dbReference type="EMBL" id="JFYO01000001">
    <property type="protein sequence ID" value="EZP29658.1"/>
    <property type="molecule type" value="Genomic_DNA"/>
</dbReference>
<evidence type="ECO:0000259" key="2">
    <source>
        <dbReference type="Pfam" id="PF02591"/>
    </source>
</evidence>
<dbReference type="PATRIC" id="fig|273677.3.peg.269"/>
<dbReference type="AlphaFoldDB" id="A0A031FYL3"/>
<reference evidence="4 5" key="1">
    <citation type="submission" date="2014-03" db="EMBL/GenBank/DDBJ databases">
        <title>Draft Genome Sequences of 13 Willow Endophytes.</title>
        <authorList>
            <person name="Gan H.Y."/>
            <person name="Gan H.M."/>
            <person name="Savka M.A."/>
            <person name="Hudson A.O."/>
        </authorList>
    </citation>
    <scope>NUCLEOTIDE SEQUENCE [LARGE SCALE GENOMIC DNA]</scope>
    <source>
        <strain evidence="4 5">RIT293</strain>
    </source>
</reference>
<sequence>MKASFTDQRRLLDLVDADLAVRQADHARRNPEQAARVKQLLAERATHSAELTRRLGTRDDAKTELSRIQSDVAVVDARTQRDNDRLASTSSVKDAQGLEHEIASLARRKSDLEDSELDVMERLETAEAAVAEQEALIASVNEEGARLSAEAKAAVADATSRHEAATRDRAAIASSLPADLVALYDTLAARGNGAGLLHRRTCGGCHMVLSGTDLNVVRAAAEDDVVMCPECGCILVRGEDSGL</sequence>
<dbReference type="Proteomes" id="UP000024001">
    <property type="component" value="Unassembled WGS sequence"/>
</dbReference>
<feature type="coiled-coil region" evidence="1">
    <location>
        <begin position="95"/>
        <end position="143"/>
    </location>
</feature>
<feature type="domain" description="CT398-like coiled coil hairpin" evidence="3">
    <location>
        <begin position="16"/>
        <end position="190"/>
    </location>
</feature>
<protein>
    <submittedName>
        <fullName evidence="4">Zn-ribbon protein</fullName>
    </submittedName>
</protein>
<comment type="caution">
    <text evidence="4">The sequence shown here is derived from an EMBL/GenBank/DDBJ whole genome shotgun (WGS) entry which is preliminary data.</text>
</comment>
<dbReference type="InterPro" id="IPR056003">
    <property type="entry name" value="CT398_CC_hairpin"/>
</dbReference>
<dbReference type="Pfam" id="PF24481">
    <property type="entry name" value="CT398_CC"/>
    <property type="match status" value="1"/>
</dbReference>
<dbReference type="eggNOG" id="COG1579">
    <property type="taxonomic scope" value="Bacteria"/>
</dbReference>